<dbReference type="STRING" id="671065.MetMK1DRAFT_00016780"/>
<dbReference type="EMBL" id="JH597765">
    <property type="protein sequence ID" value="EHP69652.1"/>
    <property type="molecule type" value="Genomic_DNA"/>
</dbReference>
<dbReference type="HOGENOM" id="CLU_1954761_0_0_2"/>
<dbReference type="Proteomes" id="UP000003980">
    <property type="component" value="Unassembled WGS sequence"/>
</dbReference>
<reference evidence="1 2" key="1">
    <citation type="submission" date="2012-01" db="EMBL/GenBank/DDBJ databases">
        <title>Improved High-Quality Draft sequence of Metallosphaera yellowstonensis MK1.</title>
        <authorList>
            <consortium name="US DOE Joint Genome Institute"/>
            <person name="Lucas S."/>
            <person name="Han J."/>
            <person name="Cheng J.-F."/>
            <person name="Goodwin L."/>
            <person name="Pitluck S."/>
            <person name="Peters L."/>
            <person name="Teshima H."/>
            <person name="Detter J.C."/>
            <person name="Han C."/>
            <person name="Tapia R."/>
            <person name="Land M."/>
            <person name="Hauser L."/>
            <person name="Kyrpides N."/>
            <person name="Kozubal M."/>
            <person name="Macur R.E."/>
            <person name="Jay Z."/>
            <person name="Inskeep W."/>
            <person name="Woyke T."/>
        </authorList>
    </citation>
    <scope>NUCLEOTIDE SEQUENCE [LARGE SCALE GENOMIC DNA]</scope>
    <source>
        <strain evidence="1 2">MK1</strain>
    </source>
</reference>
<accession>H2C555</accession>
<evidence type="ECO:0000313" key="2">
    <source>
        <dbReference type="Proteomes" id="UP000003980"/>
    </source>
</evidence>
<keyword evidence="2" id="KW-1185">Reference proteome</keyword>
<organism evidence="1 2">
    <name type="scientific">Metallosphaera yellowstonensis MK1</name>
    <dbReference type="NCBI Taxonomy" id="671065"/>
    <lineage>
        <taxon>Archaea</taxon>
        <taxon>Thermoproteota</taxon>
        <taxon>Thermoprotei</taxon>
        <taxon>Sulfolobales</taxon>
        <taxon>Sulfolobaceae</taxon>
        <taxon>Metallosphaera</taxon>
    </lineage>
</organism>
<dbReference type="AlphaFoldDB" id="H2C555"/>
<dbReference type="eggNOG" id="arCOG07256">
    <property type="taxonomic scope" value="Archaea"/>
</dbReference>
<protein>
    <submittedName>
        <fullName evidence="1">Uncharacterized protein</fullName>
    </submittedName>
</protein>
<gene>
    <name evidence="1" type="ORF">MetMK1DRAFT_00016780</name>
</gene>
<sequence length="129" mass="14505">MSSVSTQRPQGQLLDWATEAAISASRPDRNGDPIVDKATVNNLLVFLQSRRSVDDLMAYIIRQGSREEIDEQTAKLLLKYVKGLELKDALTFLGYFKWIYEGLTGELRVDRGKLKNVKTFKGLVDVLAS</sequence>
<proteinExistence type="predicted"/>
<evidence type="ECO:0000313" key="1">
    <source>
        <dbReference type="EMBL" id="EHP69652.1"/>
    </source>
</evidence>
<dbReference type="RefSeq" id="WP_009072411.1">
    <property type="nucleotide sequence ID" value="NZ_JH597765.1"/>
</dbReference>
<dbReference type="OrthoDB" id="34703at2157"/>
<name>H2C555_9CREN</name>